<dbReference type="InterPro" id="IPR004358">
    <property type="entry name" value="Sig_transdc_His_kin-like_C"/>
</dbReference>
<dbReference type="Gene3D" id="1.10.287.130">
    <property type="match status" value="1"/>
</dbReference>
<keyword evidence="5" id="KW-0808">Transferase</keyword>
<dbReference type="RefSeq" id="WP_016714173.1">
    <property type="nucleotide sequence ID" value="NZ_CP022562.1"/>
</dbReference>
<dbReference type="PANTHER" id="PTHR43547:SF2">
    <property type="entry name" value="HYBRID SIGNAL TRANSDUCTION HISTIDINE KINASE C"/>
    <property type="match status" value="1"/>
</dbReference>
<feature type="domain" description="Histidine kinase" evidence="4">
    <location>
        <begin position="185"/>
        <end position="398"/>
    </location>
</feature>
<dbReference type="SUPFAM" id="SSF47384">
    <property type="entry name" value="Homodimeric domain of signal transducing histidine kinase"/>
    <property type="match status" value="1"/>
</dbReference>
<accession>A0AAP7FSJ2</accession>
<dbReference type="SMART" id="SM00091">
    <property type="entry name" value="PAS"/>
    <property type="match status" value="1"/>
</dbReference>
<dbReference type="SUPFAM" id="SSF55874">
    <property type="entry name" value="ATPase domain of HSP90 chaperone/DNA topoisomerase II/histidine kinase"/>
    <property type="match status" value="1"/>
</dbReference>
<comment type="caution">
    <text evidence="5">The sequence shown here is derived from an EMBL/GenBank/DDBJ whole genome shotgun (WGS) entry which is preliminary data.</text>
</comment>
<evidence type="ECO:0000313" key="5">
    <source>
        <dbReference type="EMBL" id="OAH57306.1"/>
    </source>
</evidence>
<dbReference type="EC" id="2.7.13.3" evidence="2"/>
<dbReference type="InterPro" id="IPR000014">
    <property type="entry name" value="PAS"/>
</dbReference>
<dbReference type="SUPFAM" id="SSF55785">
    <property type="entry name" value="PYP-like sensor domain (PAS domain)"/>
    <property type="match status" value="1"/>
</dbReference>
<sequence>MNTLWSPTATSTCRKNPDLASQIDLDESDHGVLLTAESGRIESANPTFCRWIGYTFEELHGMRIQQLLSVEARTFHQMYWQPLMALQGAVANVKFDLVHHAGFILPMMSSAITCTHSKAIVHELTLFNTEEQRYTRELLTARLLAERCLAKNLKAQRALLSRSRVYIVQTPADKQAMLSKQMLGIVSHDLRTPLLAISMAAELLGRHPHSTETLKLLGHISHSVARAQRLVADVLDFTLIQSGRGVPIHPTVSDLPSAVEGCLEELRLAFPRHQLTYNHVGQRLALFDKDRLFQVIGNLVANAIAYGDPQSPVTVKSCNQDKIVVITVHNMGAPIPAELLERLFEPLVRGQKQPVEMRHAGLGLFIVSQIAKAHAGRVSVISTQQDGTTFSVTFSQIYAGTNPDHPL</sequence>
<dbReference type="CDD" id="cd00130">
    <property type="entry name" value="PAS"/>
    <property type="match status" value="1"/>
</dbReference>
<dbReference type="Pfam" id="PF13426">
    <property type="entry name" value="PAS_9"/>
    <property type="match status" value="1"/>
</dbReference>
<reference evidence="6" key="1">
    <citation type="submission" date="2016-02" db="EMBL/GenBank/DDBJ databases">
        <title>Dietzia cinnamea strain CD11_5 genome sequencing and assembly.</title>
        <authorList>
            <person name="Kaur G."/>
            <person name="Nair G.R."/>
            <person name="Mayilraj S."/>
        </authorList>
    </citation>
    <scope>NUCLEOTIDE SEQUENCE [LARGE SCALE GENOMIC DNA]</scope>
    <source>
        <strain evidence="6">CD10_2</strain>
    </source>
</reference>
<dbReference type="SMART" id="SM00387">
    <property type="entry name" value="HATPase_c"/>
    <property type="match status" value="1"/>
</dbReference>
<dbReference type="AlphaFoldDB" id="A0AAP7FSJ2"/>
<evidence type="ECO:0000256" key="3">
    <source>
        <dbReference type="ARBA" id="ARBA00022553"/>
    </source>
</evidence>
<dbReference type="InterPro" id="IPR036890">
    <property type="entry name" value="HATPase_C_sf"/>
</dbReference>
<dbReference type="PRINTS" id="PR00344">
    <property type="entry name" value="BCTRLSENSOR"/>
</dbReference>
<gene>
    <name evidence="5" type="ORF">AYJ70_04260</name>
</gene>
<dbReference type="InterPro" id="IPR005467">
    <property type="entry name" value="His_kinase_dom"/>
</dbReference>
<keyword evidence="3" id="KW-0597">Phosphoprotein</keyword>
<keyword evidence="5" id="KW-0418">Kinase</keyword>
<dbReference type="InterPro" id="IPR036097">
    <property type="entry name" value="HisK_dim/P_sf"/>
</dbReference>
<dbReference type="GeneID" id="49868592"/>
<evidence type="ECO:0000256" key="2">
    <source>
        <dbReference type="ARBA" id="ARBA00012438"/>
    </source>
</evidence>
<dbReference type="Gene3D" id="3.30.450.20">
    <property type="entry name" value="PAS domain"/>
    <property type="match status" value="1"/>
</dbReference>
<dbReference type="Proteomes" id="UP000077242">
    <property type="component" value="Unassembled WGS sequence"/>
</dbReference>
<comment type="catalytic activity">
    <reaction evidence="1">
        <text>ATP + protein L-histidine = ADP + protein N-phospho-L-histidine.</text>
        <dbReference type="EC" id="2.7.13.3"/>
    </reaction>
</comment>
<proteinExistence type="predicted"/>
<organism evidence="5 6">
    <name type="scientific">Pseudomonas monteilii</name>
    <dbReference type="NCBI Taxonomy" id="76759"/>
    <lineage>
        <taxon>Bacteria</taxon>
        <taxon>Pseudomonadati</taxon>
        <taxon>Pseudomonadota</taxon>
        <taxon>Gammaproteobacteria</taxon>
        <taxon>Pseudomonadales</taxon>
        <taxon>Pseudomonadaceae</taxon>
        <taxon>Pseudomonas</taxon>
    </lineage>
</organism>
<dbReference type="InterPro" id="IPR035965">
    <property type="entry name" value="PAS-like_dom_sf"/>
</dbReference>
<dbReference type="CDD" id="cd00082">
    <property type="entry name" value="HisKA"/>
    <property type="match status" value="1"/>
</dbReference>
<dbReference type="SMART" id="SM00388">
    <property type="entry name" value="HisKA"/>
    <property type="match status" value="1"/>
</dbReference>
<evidence type="ECO:0000259" key="4">
    <source>
        <dbReference type="PROSITE" id="PS50109"/>
    </source>
</evidence>
<name>A0AAP7FSJ2_9PSED</name>
<evidence type="ECO:0000313" key="6">
    <source>
        <dbReference type="Proteomes" id="UP000077242"/>
    </source>
</evidence>
<dbReference type="PROSITE" id="PS50109">
    <property type="entry name" value="HIS_KIN"/>
    <property type="match status" value="1"/>
</dbReference>
<dbReference type="Gene3D" id="3.30.565.10">
    <property type="entry name" value="Histidine kinase-like ATPase, C-terminal domain"/>
    <property type="match status" value="1"/>
</dbReference>
<dbReference type="NCBIfam" id="TIGR00229">
    <property type="entry name" value="sensory_box"/>
    <property type="match status" value="1"/>
</dbReference>
<dbReference type="Pfam" id="PF02518">
    <property type="entry name" value="HATPase_c"/>
    <property type="match status" value="1"/>
</dbReference>
<dbReference type="PANTHER" id="PTHR43547">
    <property type="entry name" value="TWO-COMPONENT HISTIDINE KINASE"/>
    <property type="match status" value="1"/>
</dbReference>
<dbReference type="EMBL" id="LSTU01000002">
    <property type="protein sequence ID" value="OAH57306.1"/>
    <property type="molecule type" value="Genomic_DNA"/>
</dbReference>
<dbReference type="InterPro" id="IPR003661">
    <property type="entry name" value="HisK_dim/P_dom"/>
</dbReference>
<dbReference type="Pfam" id="PF00512">
    <property type="entry name" value="HisKA"/>
    <property type="match status" value="1"/>
</dbReference>
<dbReference type="InterPro" id="IPR003594">
    <property type="entry name" value="HATPase_dom"/>
</dbReference>
<dbReference type="GO" id="GO:0000155">
    <property type="term" value="F:phosphorelay sensor kinase activity"/>
    <property type="evidence" value="ECO:0007669"/>
    <property type="project" value="InterPro"/>
</dbReference>
<evidence type="ECO:0000256" key="1">
    <source>
        <dbReference type="ARBA" id="ARBA00000085"/>
    </source>
</evidence>
<protein>
    <recommendedName>
        <fullName evidence="2">histidine kinase</fullName>
        <ecNumber evidence="2">2.7.13.3</ecNumber>
    </recommendedName>
</protein>